<proteinExistence type="inferred from homology"/>
<dbReference type="InterPro" id="IPR037069">
    <property type="entry name" value="AcylCoA_DH/ox_N_sf"/>
</dbReference>
<dbReference type="Pfam" id="PF02770">
    <property type="entry name" value="Acyl-CoA_dh_M"/>
    <property type="match status" value="1"/>
</dbReference>
<gene>
    <name evidence="9" type="ORF">PSU4_14240</name>
</gene>
<dbReference type="SUPFAM" id="SSF47203">
    <property type="entry name" value="Acyl-CoA dehydrogenase C-terminal domain-like"/>
    <property type="match status" value="1"/>
</dbReference>
<dbReference type="InterPro" id="IPR046373">
    <property type="entry name" value="Acyl-CoA_Oxase/DH_mid-dom_sf"/>
</dbReference>
<keyword evidence="10" id="KW-1185">Reference proteome</keyword>
<evidence type="ECO:0000256" key="4">
    <source>
        <dbReference type="ARBA" id="ARBA00022827"/>
    </source>
</evidence>
<dbReference type="PROSITE" id="PS00073">
    <property type="entry name" value="ACYL_COA_DH_2"/>
    <property type="match status" value="1"/>
</dbReference>
<dbReference type="FunFam" id="1.20.140.10:FF:000012">
    <property type="entry name" value="Acyl-CoA dehydrogenase fadE12"/>
    <property type="match status" value="1"/>
</dbReference>
<evidence type="ECO:0000256" key="3">
    <source>
        <dbReference type="ARBA" id="ARBA00022630"/>
    </source>
</evidence>
<dbReference type="GO" id="GO:0003995">
    <property type="term" value="F:acyl-CoA dehydrogenase activity"/>
    <property type="evidence" value="ECO:0007669"/>
    <property type="project" value="InterPro"/>
</dbReference>
<evidence type="ECO:0000259" key="7">
    <source>
        <dbReference type="Pfam" id="PF02770"/>
    </source>
</evidence>
<organism evidence="9 10">
    <name type="scientific">Pseudonocardia sulfidoxydans NBRC 16205</name>
    <dbReference type="NCBI Taxonomy" id="1223511"/>
    <lineage>
        <taxon>Bacteria</taxon>
        <taxon>Bacillati</taxon>
        <taxon>Actinomycetota</taxon>
        <taxon>Actinomycetes</taxon>
        <taxon>Pseudonocardiales</taxon>
        <taxon>Pseudonocardiaceae</taxon>
        <taxon>Pseudonocardia</taxon>
    </lineage>
</organism>
<protein>
    <submittedName>
        <fullName evidence="9">Acyl-CoA dehydrogenase</fullName>
    </submittedName>
</protein>
<dbReference type="Pfam" id="PF00441">
    <property type="entry name" value="Acyl-CoA_dh_1"/>
    <property type="match status" value="1"/>
</dbReference>
<evidence type="ECO:0000259" key="6">
    <source>
        <dbReference type="Pfam" id="PF00441"/>
    </source>
</evidence>
<dbReference type="PANTHER" id="PTHR43884:SF12">
    <property type="entry name" value="ISOVALERYL-COA DEHYDROGENASE, MITOCHONDRIAL-RELATED"/>
    <property type="match status" value="1"/>
</dbReference>
<dbReference type="InterPro" id="IPR036250">
    <property type="entry name" value="AcylCo_DH-like_C"/>
</dbReference>
<dbReference type="PANTHER" id="PTHR43884">
    <property type="entry name" value="ACYL-COA DEHYDROGENASE"/>
    <property type="match status" value="1"/>
</dbReference>
<feature type="domain" description="Acyl-CoA dehydrogenase/oxidase N-terminal" evidence="8">
    <location>
        <begin position="43"/>
        <end position="155"/>
    </location>
</feature>
<dbReference type="Proteomes" id="UP000321685">
    <property type="component" value="Unassembled WGS sequence"/>
</dbReference>
<evidence type="ECO:0000313" key="10">
    <source>
        <dbReference type="Proteomes" id="UP000321685"/>
    </source>
</evidence>
<evidence type="ECO:0000259" key="8">
    <source>
        <dbReference type="Pfam" id="PF02771"/>
    </source>
</evidence>
<name>A0A511DCD6_9PSEU</name>
<dbReference type="EMBL" id="BJVJ01000009">
    <property type="protein sequence ID" value="GEL22470.1"/>
    <property type="molecule type" value="Genomic_DNA"/>
</dbReference>
<dbReference type="InterPro" id="IPR009075">
    <property type="entry name" value="AcylCo_DH/oxidase_C"/>
</dbReference>
<dbReference type="InterPro" id="IPR006089">
    <property type="entry name" value="Acyl-CoA_DH_CS"/>
</dbReference>
<comment type="similarity">
    <text evidence="2 5">Belongs to the acyl-CoA dehydrogenase family.</text>
</comment>
<evidence type="ECO:0000313" key="9">
    <source>
        <dbReference type="EMBL" id="GEL22470.1"/>
    </source>
</evidence>
<feature type="domain" description="Acyl-CoA dehydrogenase/oxidase C-terminal" evidence="6">
    <location>
        <begin position="269"/>
        <end position="417"/>
    </location>
</feature>
<accession>A0A511DCD6</accession>
<evidence type="ECO:0000256" key="1">
    <source>
        <dbReference type="ARBA" id="ARBA00001974"/>
    </source>
</evidence>
<comment type="cofactor">
    <cofactor evidence="1 5">
        <name>FAD</name>
        <dbReference type="ChEBI" id="CHEBI:57692"/>
    </cofactor>
</comment>
<keyword evidence="4 5" id="KW-0274">FAD</keyword>
<dbReference type="PROSITE" id="PS00072">
    <property type="entry name" value="ACYL_COA_DH_1"/>
    <property type="match status" value="1"/>
</dbReference>
<reference evidence="9 10" key="1">
    <citation type="submission" date="2019-07" db="EMBL/GenBank/DDBJ databases">
        <title>Whole genome shotgun sequence of Pseudonocardia sulfidoxydans NBRC 16205.</title>
        <authorList>
            <person name="Hosoyama A."/>
            <person name="Uohara A."/>
            <person name="Ohji S."/>
            <person name="Ichikawa N."/>
        </authorList>
    </citation>
    <scope>NUCLEOTIDE SEQUENCE [LARGE SCALE GENOMIC DNA]</scope>
    <source>
        <strain evidence="9 10">NBRC 16205</strain>
    </source>
</reference>
<dbReference type="Gene3D" id="1.10.540.10">
    <property type="entry name" value="Acyl-CoA dehydrogenase/oxidase, N-terminal domain"/>
    <property type="match status" value="1"/>
</dbReference>
<sequence>MRPPYVGPDPGHAGRHRTVRSVGGLREGRRACIIGGVDFAEDDDHRAIREGVRTVCKGFPDEYWRAADAEHRFPWDFYNAMAEGGWIGIAIPEEYGGGGRGITEASIVLEEVAASGAGMNGCSAIHLSVFGMNPVVKYGSDAMRATYLPRVASGDLHVAFGVTEPDSGTDTTSITTRARLDGDHYVVRGQKVWTSKAGDCEKVLLLVRTTPIEECAKRTDGMTLLLADLQVPEVDIKPIPKLGRNAVASNETRYDDLRVPVTDRVGEEGKGFRYLLDGLNPERILIAAEALGIGRVSVRRAVDYANGRQVFGRPIGKNQGIAFPLAEAHMKLRAAELAVREASWRYDNGMPCGEQANTAKYLAAEAGHFAADRAMQTHGGFGYASEYDVSRWFTESRLMKIAPISQEMVLNYVAEHVLGLPRSY</sequence>
<dbReference type="Gene3D" id="2.40.110.10">
    <property type="entry name" value="Butyryl-CoA Dehydrogenase, subunit A, domain 2"/>
    <property type="match status" value="1"/>
</dbReference>
<dbReference type="InterPro" id="IPR009100">
    <property type="entry name" value="AcylCoA_DH/oxidase_NM_dom_sf"/>
</dbReference>
<evidence type="ECO:0000256" key="2">
    <source>
        <dbReference type="ARBA" id="ARBA00009347"/>
    </source>
</evidence>
<keyword evidence="5" id="KW-0560">Oxidoreductase</keyword>
<dbReference type="AlphaFoldDB" id="A0A511DCD6"/>
<keyword evidence="3 5" id="KW-0285">Flavoprotein</keyword>
<dbReference type="GO" id="GO:0050660">
    <property type="term" value="F:flavin adenine dinucleotide binding"/>
    <property type="evidence" value="ECO:0007669"/>
    <property type="project" value="InterPro"/>
</dbReference>
<feature type="domain" description="Acyl-CoA oxidase/dehydrogenase middle" evidence="7">
    <location>
        <begin position="159"/>
        <end position="256"/>
    </location>
</feature>
<dbReference type="Pfam" id="PF02771">
    <property type="entry name" value="Acyl-CoA_dh_N"/>
    <property type="match status" value="1"/>
</dbReference>
<dbReference type="Gene3D" id="1.20.140.10">
    <property type="entry name" value="Butyryl-CoA Dehydrogenase, subunit A, domain 3"/>
    <property type="match status" value="1"/>
</dbReference>
<dbReference type="InterPro" id="IPR006091">
    <property type="entry name" value="Acyl-CoA_Oxase/DH_mid-dom"/>
</dbReference>
<evidence type="ECO:0000256" key="5">
    <source>
        <dbReference type="RuleBase" id="RU362125"/>
    </source>
</evidence>
<comment type="caution">
    <text evidence="9">The sequence shown here is derived from an EMBL/GenBank/DDBJ whole genome shotgun (WGS) entry which is preliminary data.</text>
</comment>
<dbReference type="SUPFAM" id="SSF56645">
    <property type="entry name" value="Acyl-CoA dehydrogenase NM domain-like"/>
    <property type="match status" value="1"/>
</dbReference>
<dbReference type="InterPro" id="IPR013786">
    <property type="entry name" value="AcylCoA_DH/ox_N"/>
</dbReference>